<dbReference type="InterPro" id="IPR026906">
    <property type="entry name" value="LRR_5"/>
</dbReference>
<dbReference type="KEGG" id="tva:4743303"/>
<evidence type="ECO:0008006" key="3">
    <source>
        <dbReference type="Google" id="ProtNLM"/>
    </source>
</evidence>
<evidence type="ECO:0000313" key="2">
    <source>
        <dbReference type="Proteomes" id="UP000001542"/>
    </source>
</evidence>
<organism evidence="1 2">
    <name type="scientific">Trichomonas vaginalis (strain ATCC PRA-98 / G3)</name>
    <dbReference type="NCBI Taxonomy" id="412133"/>
    <lineage>
        <taxon>Eukaryota</taxon>
        <taxon>Metamonada</taxon>
        <taxon>Parabasalia</taxon>
        <taxon>Trichomonadida</taxon>
        <taxon>Trichomonadidae</taxon>
        <taxon>Trichomonas</taxon>
    </lineage>
</organism>
<reference evidence="1" key="2">
    <citation type="journal article" date="2007" name="Science">
        <title>Draft genome sequence of the sexually transmitted pathogen Trichomonas vaginalis.</title>
        <authorList>
            <person name="Carlton J.M."/>
            <person name="Hirt R.P."/>
            <person name="Silva J.C."/>
            <person name="Delcher A.L."/>
            <person name="Schatz M."/>
            <person name="Zhao Q."/>
            <person name="Wortman J.R."/>
            <person name="Bidwell S.L."/>
            <person name="Alsmark U.C.M."/>
            <person name="Besteiro S."/>
            <person name="Sicheritz-Ponten T."/>
            <person name="Noel C.J."/>
            <person name="Dacks J.B."/>
            <person name="Foster P.G."/>
            <person name="Simillion C."/>
            <person name="Van de Peer Y."/>
            <person name="Miranda-Saavedra D."/>
            <person name="Barton G.J."/>
            <person name="Westrop G.D."/>
            <person name="Mueller S."/>
            <person name="Dessi D."/>
            <person name="Fiori P.L."/>
            <person name="Ren Q."/>
            <person name="Paulsen I."/>
            <person name="Zhang H."/>
            <person name="Bastida-Corcuera F.D."/>
            <person name="Simoes-Barbosa A."/>
            <person name="Brown M.T."/>
            <person name="Hayes R.D."/>
            <person name="Mukherjee M."/>
            <person name="Okumura C.Y."/>
            <person name="Schneider R."/>
            <person name="Smith A.J."/>
            <person name="Vanacova S."/>
            <person name="Villalvazo M."/>
            <person name="Haas B.J."/>
            <person name="Pertea M."/>
            <person name="Feldblyum T.V."/>
            <person name="Utterback T.R."/>
            <person name="Shu C.L."/>
            <person name="Osoegawa K."/>
            <person name="de Jong P.J."/>
            <person name="Hrdy I."/>
            <person name="Horvathova L."/>
            <person name="Zubacova Z."/>
            <person name="Dolezal P."/>
            <person name="Malik S.B."/>
            <person name="Logsdon J.M. Jr."/>
            <person name="Henze K."/>
            <person name="Gupta A."/>
            <person name="Wang C.C."/>
            <person name="Dunne R.L."/>
            <person name="Upcroft J.A."/>
            <person name="Upcroft P."/>
            <person name="White O."/>
            <person name="Salzberg S.L."/>
            <person name="Tang P."/>
            <person name="Chiu C.-H."/>
            <person name="Lee Y.-S."/>
            <person name="Embley T.M."/>
            <person name="Coombs G.H."/>
            <person name="Mottram J.C."/>
            <person name="Tachezy J."/>
            <person name="Fraser-Liggett C.M."/>
            <person name="Johnson P.J."/>
        </authorList>
    </citation>
    <scope>NUCLEOTIDE SEQUENCE [LARGE SCALE GENOMIC DNA]</scope>
    <source>
        <strain evidence="1">G3</strain>
    </source>
</reference>
<dbReference type="Pfam" id="PF13306">
    <property type="entry name" value="LRR_5"/>
    <property type="match status" value="5"/>
</dbReference>
<dbReference type="PANTHER" id="PTHR45661:SF3">
    <property type="entry name" value="IG-LIKE DOMAIN-CONTAINING PROTEIN"/>
    <property type="match status" value="1"/>
</dbReference>
<gene>
    <name evidence="1" type="ORF">TVAG_145120</name>
</gene>
<dbReference type="InterPro" id="IPR032675">
    <property type="entry name" value="LRR_dom_sf"/>
</dbReference>
<reference evidence="1" key="1">
    <citation type="submission" date="2006-10" db="EMBL/GenBank/DDBJ databases">
        <authorList>
            <person name="Amadeo P."/>
            <person name="Zhao Q."/>
            <person name="Wortman J."/>
            <person name="Fraser-Liggett C."/>
            <person name="Carlton J."/>
        </authorList>
    </citation>
    <scope>NUCLEOTIDE SEQUENCE</scope>
    <source>
        <strain evidence="1">G3</strain>
    </source>
</reference>
<proteinExistence type="predicted"/>
<dbReference type="VEuPathDB" id="TrichDB:TVAGG3_0833650"/>
<sequence>MFQNCYNLEEVILGPSTITMYISTFENSAISKINLEYIKNIHDNAFFGCKNIKHVDIQNVTMFGSYCFSESGLIDFKFIQDVNEVAEGMFQHCVDLETVTLMPRIGIIEGNAFYQCIKLRNIDSLYHITRIGHNAFEYTSLTQIENNEILELDYNAFSNIVTLQSAIFRTIQTNCETFLNCINLKTIEIKEAYYVDLGYNFYNCLSLESFKSGQARVIADYDFANCRNLVTFDVPFVALLLKCCFKNCKPLTHFDYNPDYFYSAAFQGCSKLETVKFLHYGNFYLNTKKSLLGSYRPILSPITEYVFSECTSLKIIDTDYGEKGMFANCFSLTEVNFYGKSLSYGAFLNCINLKTIRFLNDQYSGPFKGDSIPCNCFYGCVNLEEINLPETVKTIENSAFYNTSLKNGIDLKNVQNIKPDSFSYSKVSSLKISKEVNINKNLYTLEHCDELKEIIFAGQGSIPLALLKNCPKFSTLKLSDKFTYQNGIVRRIDSQSGNSIVTYNISYESTEIIIPDDIKNIAFAAFLCSNLIKSIKINHDVKIGNFAFCNMESLEEVEINAKEIPAYCFYNCSKLSKVTLSNIVESIQYQAFSYTKLKQIDLPLSLKNIFRPISFMSYQKNPFRI</sequence>
<accession>A2GB07</accession>
<dbReference type="PANTHER" id="PTHR45661">
    <property type="entry name" value="SURFACE ANTIGEN"/>
    <property type="match status" value="1"/>
</dbReference>
<name>A2GB07_TRIV3</name>
<dbReference type="Proteomes" id="UP000001542">
    <property type="component" value="Unassembled WGS sequence"/>
</dbReference>
<protein>
    <recommendedName>
        <fullName evidence="3">Surface antigen BspA-like</fullName>
    </recommendedName>
</protein>
<dbReference type="InterPro" id="IPR053139">
    <property type="entry name" value="Surface_bspA-like"/>
</dbReference>
<dbReference type="SUPFAM" id="SSF52058">
    <property type="entry name" value="L domain-like"/>
    <property type="match status" value="3"/>
</dbReference>
<keyword evidence="2" id="KW-1185">Reference proteome</keyword>
<dbReference type="VEuPathDB" id="TrichDB:TVAG_145120"/>
<dbReference type="Gene3D" id="3.80.10.10">
    <property type="entry name" value="Ribonuclease Inhibitor"/>
    <property type="match status" value="4"/>
</dbReference>
<evidence type="ECO:0000313" key="1">
    <source>
        <dbReference type="EMBL" id="EAX85658.1"/>
    </source>
</evidence>
<dbReference type="AlphaFoldDB" id="A2GB07"/>
<dbReference type="InParanoid" id="A2GB07"/>
<dbReference type="EMBL" id="DS114868">
    <property type="protein sequence ID" value="EAX85658.1"/>
    <property type="molecule type" value="Genomic_DNA"/>
</dbReference>